<dbReference type="Gene3D" id="3.40.50.880">
    <property type="match status" value="1"/>
</dbReference>
<gene>
    <name evidence="2" type="ORF">SAMN05421783_13131</name>
</gene>
<dbReference type="Proteomes" id="UP000198816">
    <property type="component" value="Unassembled WGS sequence"/>
</dbReference>
<sequence length="239" mass="26016">MRKAGFRLGVYVFKDAEVIDYAAPCGVLSVARRFDPEIDVFLVAETLRPVQTQAGITVLPNYGFTDRPAMDAFLIPGGFGTRQEMHNRNLHAFILGLPDACLLTSVCTGSWIYACMGLLDGLPATNRKEPDRLEASHLGKTPIARLAELAPACRISHARVVDAGRIVTAGGISSGMELGFHLLRRAGYDAAFIQGVARVMEYQRAYALYEHDIEYANPTARLSQADLGLDPTIPVATHV</sequence>
<accession>A0A1H3C8E3</accession>
<protein>
    <submittedName>
        <fullName evidence="2">DJ-1/PfpI family protein</fullName>
    </submittedName>
</protein>
<dbReference type="PANTHER" id="PTHR43130">
    <property type="entry name" value="ARAC-FAMILY TRANSCRIPTIONAL REGULATOR"/>
    <property type="match status" value="1"/>
</dbReference>
<dbReference type="PANTHER" id="PTHR43130:SF14">
    <property type="entry name" value="DJ-1_PFPI DOMAIN-CONTAINING PROTEIN"/>
    <property type="match status" value="1"/>
</dbReference>
<dbReference type="InterPro" id="IPR002818">
    <property type="entry name" value="DJ-1/PfpI"/>
</dbReference>
<evidence type="ECO:0000259" key="1">
    <source>
        <dbReference type="Pfam" id="PF01965"/>
    </source>
</evidence>
<dbReference type="CDD" id="cd03139">
    <property type="entry name" value="GATase1_PfpI_2"/>
    <property type="match status" value="1"/>
</dbReference>
<dbReference type="EMBL" id="FNNZ01000031">
    <property type="protein sequence ID" value="SDX50320.1"/>
    <property type="molecule type" value="Genomic_DNA"/>
</dbReference>
<dbReference type="SUPFAM" id="SSF52317">
    <property type="entry name" value="Class I glutamine amidotransferase-like"/>
    <property type="match status" value="1"/>
</dbReference>
<reference evidence="3" key="1">
    <citation type="submission" date="2016-10" db="EMBL/GenBank/DDBJ databases">
        <authorList>
            <person name="Varghese N."/>
            <person name="Submissions S."/>
        </authorList>
    </citation>
    <scope>NUCLEOTIDE SEQUENCE [LARGE SCALE GENOMIC DNA]</scope>
    <source>
        <strain evidence="3">DSM 217</strain>
    </source>
</reference>
<dbReference type="Pfam" id="PF01965">
    <property type="entry name" value="DJ-1_PfpI"/>
    <property type="match status" value="1"/>
</dbReference>
<keyword evidence="3" id="KW-1185">Reference proteome</keyword>
<evidence type="ECO:0000313" key="3">
    <source>
        <dbReference type="Proteomes" id="UP000198816"/>
    </source>
</evidence>
<name>A0A1H3C8E3_THIRO</name>
<dbReference type="AlphaFoldDB" id="A0A1H3C8E3"/>
<dbReference type="GO" id="GO:0006355">
    <property type="term" value="P:regulation of DNA-templated transcription"/>
    <property type="evidence" value="ECO:0007669"/>
    <property type="project" value="TreeGrafter"/>
</dbReference>
<evidence type="ECO:0000313" key="2">
    <source>
        <dbReference type="EMBL" id="SDX50320.1"/>
    </source>
</evidence>
<proteinExistence type="predicted"/>
<dbReference type="STRING" id="1058.SAMN05421783_13131"/>
<organism evidence="2 3">
    <name type="scientific">Thiocapsa roseopersicina</name>
    <dbReference type="NCBI Taxonomy" id="1058"/>
    <lineage>
        <taxon>Bacteria</taxon>
        <taxon>Pseudomonadati</taxon>
        <taxon>Pseudomonadota</taxon>
        <taxon>Gammaproteobacteria</taxon>
        <taxon>Chromatiales</taxon>
        <taxon>Chromatiaceae</taxon>
        <taxon>Thiocapsa</taxon>
    </lineage>
</organism>
<dbReference type="InterPro" id="IPR029062">
    <property type="entry name" value="Class_I_gatase-like"/>
</dbReference>
<dbReference type="InterPro" id="IPR052158">
    <property type="entry name" value="INH-QAR"/>
</dbReference>
<feature type="domain" description="DJ-1/PfpI" evidence="1">
    <location>
        <begin position="10"/>
        <end position="184"/>
    </location>
</feature>